<dbReference type="EMBL" id="UPPP01000057">
    <property type="protein sequence ID" value="VBB05621.1"/>
    <property type="molecule type" value="Genomic_DNA"/>
</dbReference>
<dbReference type="EC" id="3.1.-.-" evidence="6"/>
<dbReference type="Pfam" id="PF03852">
    <property type="entry name" value="Vsr"/>
    <property type="match status" value="1"/>
</dbReference>
<dbReference type="InterPro" id="IPR004603">
    <property type="entry name" value="DNA_mismatch_endonuc_vsr"/>
</dbReference>
<dbReference type="Gene3D" id="3.40.960.10">
    <property type="entry name" value="VSR Endonuclease"/>
    <property type="match status" value="1"/>
</dbReference>
<dbReference type="SUPFAM" id="SSF52980">
    <property type="entry name" value="Restriction endonuclease-like"/>
    <property type="match status" value="1"/>
</dbReference>
<keyword evidence="1 6" id="KW-0540">Nuclease</keyword>
<comment type="function">
    <text evidence="6">May nick specific sequences that contain T:G mispairs resulting from m5C-deamination.</text>
</comment>
<evidence type="ECO:0000256" key="3">
    <source>
        <dbReference type="ARBA" id="ARBA00022763"/>
    </source>
</evidence>
<evidence type="ECO:0000256" key="5">
    <source>
        <dbReference type="ARBA" id="ARBA00023204"/>
    </source>
</evidence>
<dbReference type="InterPro" id="IPR011335">
    <property type="entry name" value="Restrct_endonuc-II-like"/>
</dbReference>
<keyword evidence="5 6" id="KW-0234">DNA repair</keyword>
<accession>A0A498R2K2</accession>
<dbReference type="AlphaFoldDB" id="A0A498R2K2"/>
<organism evidence="7 8">
    <name type="scientific">Lucifera butyrica</name>
    <dbReference type="NCBI Taxonomy" id="1351585"/>
    <lineage>
        <taxon>Bacteria</taxon>
        <taxon>Bacillati</taxon>
        <taxon>Bacillota</taxon>
        <taxon>Negativicutes</taxon>
        <taxon>Veillonellales</taxon>
        <taxon>Veillonellaceae</taxon>
        <taxon>Lucifera</taxon>
    </lineage>
</organism>
<proteinExistence type="inferred from homology"/>
<dbReference type="NCBIfam" id="TIGR00632">
    <property type="entry name" value="vsr"/>
    <property type="match status" value="1"/>
</dbReference>
<evidence type="ECO:0000256" key="4">
    <source>
        <dbReference type="ARBA" id="ARBA00022801"/>
    </source>
</evidence>
<evidence type="ECO:0000256" key="2">
    <source>
        <dbReference type="ARBA" id="ARBA00022759"/>
    </source>
</evidence>
<reference evidence="7 8" key="1">
    <citation type="submission" date="2018-06" db="EMBL/GenBank/DDBJ databases">
        <authorList>
            <person name="Strepis N."/>
        </authorList>
    </citation>
    <scope>NUCLEOTIDE SEQUENCE [LARGE SCALE GENOMIC DNA]</scope>
    <source>
        <strain evidence="7">LUCI</strain>
    </source>
</reference>
<keyword evidence="4 6" id="KW-0378">Hydrolase</keyword>
<evidence type="ECO:0000256" key="1">
    <source>
        <dbReference type="ARBA" id="ARBA00022722"/>
    </source>
</evidence>
<dbReference type="Proteomes" id="UP000277811">
    <property type="component" value="Unassembled WGS sequence"/>
</dbReference>
<dbReference type="GO" id="GO:0004519">
    <property type="term" value="F:endonuclease activity"/>
    <property type="evidence" value="ECO:0007669"/>
    <property type="project" value="UniProtKB-KW"/>
</dbReference>
<dbReference type="GO" id="GO:0006298">
    <property type="term" value="P:mismatch repair"/>
    <property type="evidence" value="ECO:0007669"/>
    <property type="project" value="UniProtKB-UniRule"/>
</dbReference>
<keyword evidence="2 6" id="KW-0255">Endonuclease</keyword>
<evidence type="ECO:0000256" key="6">
    <source>
        <dbReference type="PIRNR" id="PIRNR018267"/>
    </source>
</evidence>
<dbReference type="PIRSF" id="PIRSF018267">
    <property type="entry name" value="VSR_endonuc"/>
    <property type="match status" value="1"/>
</dbReference>
<evidence type="ECO:0000313" key="8">
    <source>
        <dbReference type="Proteomes" id="UP000277811"/>
    </source>
</evidence>
<dbReference type="CDD" id="cd00221">
    <property type="entry name" value="Vsr"/>
    <property type="match status" value="1"/>
</dbReference>
<sequence>MPDRFTREERSRIMSRVKGKNTGPEIKIRSTLHSLGFRFRLNRKDLPGKPDIVLPKYKAVIFVHGCFWHGHSCKRGHRPQTNEEFWNKKIDGNIKRDQVNMNNLEKLGWRVLVIWQCEIKQMDALIVRIKEFLNSEDVKGH</sequence>
<protein>
    <recommendedName>
        <fullName evidence="6">Very short patch repair endonuclease</fullName>
        <ecNumber evidence="6">3.1.-.-</ecNumber>
    </recommendedName>
</protein>
<dbReference type="GO" id="GO:0016787">
    <property type="term" value="F:hydrolase activity"/>
    <property type="evidence" value="ECO:0007669"/>
    <property type="project" value="UniProtKB-KW"/>
</dbReference>
<dbReference type="OrthoDB" id="9801520at2"/>
<keyword evidence="3 6" id="KW-0227">DNA damage</keyword>
<name>A0A498R2K2_9FIRM</name>
<comment type="similarity">
    <text evidence="6">Belongs to the vsr family.</text>
</comment>
<evidence type="ECO:0000313" key="7">
    <source>
        <dbReference type="EMBL" id="VBB05621.1"/>
    </source>
</evidence>
<keyword evidence="8" id="KW-1185">Reference proteome</keyword>
<gene>
    <name evidence="7" type="ORF">LUCI_0831</name>
</gene>